<feature type="compositionally biased region" description="Basic and acidic residues" evidence="1">
    <location>
        <begin position="196"/>
        <end position="210"/>
    </location>
</feature>
<dbReference type="InterPro" id="IPR038141">
    <property type="entry name" value="YutD-like_sf"/>
</dbReference>
<feature type="compositionally biased region" description="Basic and acidic residues" evidence="1">
    <location>
        <begin position="115"/>
        <end position="130"/>
    </location>
</feature>
<evidence type="ECO:0000313" key="3">
    <source>
        <dbReference type="Proteomes" id="UP001519288"/>
    </source>
</evidence>
<evidence type="ECO:0000313" key="2">
    <source>
        <dbReference type="EMBL" id="MBP2002036.1"/>
    </source>
</evidence>
<evidence type="ECO:0000256" key="1">
    <source>
        <dbReference type="SAM" id="MobiDB-lite"/>
    </source>
</evidence>
<feature type="compositionally biased region" description="Polar residues" evidence="1">
    <location>
        <begin position="160"/>
        <end position="170"/>
    </location>
</feature>
<dbReference type="Pfam" id="PF06265">
    <property type="entry name" value="YutD-like"/>
    <property type="match status" value="1"/>
</dbReference>
<dbReference type="RefSeq" id="WP_425355016.1">
    <property type="nucleotide sequence ID" value="NZ_JAGGLD010000006.1"/>
</dbReference>
<dbReference type="EMBL" id="JAGGLD010000006">
    <property type="protein sequence ID" value="MBP2002036.1"/>
    <property type="molecule type" value="Genomic_DNA"/>
</dbReference>
<dbReference type="InterPro" id="IPR009370">
    <property type="entry name" value="YutD-like"/>
</dbReference>
<dbReference type="Gene3D" id="3.50.4.20">
    <property type="match status" value="1"/>
</dbReference>
<keyword evidence="3" id="KW-1185">Reference proteome</keyword>
<sequence length="210" mass="24007">MLIQINGKSYELIQENRNGWDIEAFKQRYSDVLERYDYIIGDWGYNQLRLKGFYRDNHPKVNRDTSISGIVDYINEYCNFGCPYFVLQRVKDVAKDLTLVPKDHQSEEGSADLVQVKEARPPEANKESGKRAQSKSNKAASIEVVKLDSNATAEIEMEETPSQSSDNAVNIQELPIDELQDKVKPHLSIVKNTPPPEKELEKEQKTTDSE</sequence>
<proteinExistence type="predicted"/>
<reference evidence="2 3" key="1">
    <citation type="submission" date="2021-03" db="EMBL/GenBank/DDBJ databases">
        <title>Genomic Encyclopedia of Type Strains, Phase IV (KMG-IV): sequencing the most valuable type-strain genomes for metagenomic binning, comparative biology and taxonomic classification.</title>
        <authorList>
            <person name="Goeker M."/>
        </authorList>
    </citation>
    <scope>NUCLEOTIDE SEQUENCE [LARGE SCALE GENOMIC DNA]</scope>
    <source>
        <strain evidence="2 3">DSM 26806</strain>
    </source>
</reference>
<accession>A0ABS4JLR3</accession>
<dbReference type="Proteomes" id="UP001519288">
    <property type="component" value="Unassembled WGS sequence"/>
</dbReference>
<name>A0ABS4JLR3_9BACL</name>
<organism evidence="2 3">
    <name type="scientific">Paenibacillus shirakamiensis</name>
    <dbReference type="NCBI Taxonomy" id="1265935"/>
    <lineage>
        <taxon>Bacteria</taxon>
        <taxon>Bacillati</taxon>
        <taxon>Bacillota</taxon>
        <taxon>Bacilli</taxon>
        <taxon>Bacillales</taxon>
        <taxon>Paenibacillaceae</taxon>
        <taxon>Paenibacillus</taxon>
    </lineage>
</organism>
<feature type="region of interest" description="Disordered" evidence="1">
    <location>
        <begin position="104"/>
        <end position="210"/>
    </location>
</feature>
<comment type="caution">
    <text evidence="2">The sequence shown here is derived from an EMBL/GenBank/DDBJ whole genome shotgun (WGS) entry which is preliminary data.</text>
</comment>
<protein>
    <submittedName>
        <fullName evidence="2">Uncharacterized protein YutD</fullName>
    </submittedName>
</protein>
<gene>
    <name evidence="2" type="ORF">J2Z69_003093</name>
</gene>